<gene>
    <name evidence="3" type="ORF">L195_g039305</name>
    <name evidence="4" type="ORF">L195_g043580</name>
</gene>
<dbReference type="InterPro" id="IPR036291">
    <property type="entry name" value="NAD(P)-bd_dom_sf"/>
</dbReference>
<dbReference type="PANTHER" id="PTHR11011">
    <property type="entry name" value="MALE STERILITY PROTEIN 2-RELATED"/>
    <property type="match status" value="1"/>
</dbReference>
<dbReference type="SUPFAM" id="SSF51735">
    <property type="entry name" value="NAD(P)-binding Rossmann-fold domains"/>
    <property type="match status" value="1"/>
</dbReference>
<dbReference type="PANTHER" id="PTHR11011:SF99">
    <property type="entry name" value="FATTY ACYL-COA REDUCTASE 3"/>
    <property type="match status" value="1"/>
</dbReference>
<dbReference type="EC" id="1.2.1.84" evidence="1"/>
<keyword evidence="1" id="KW-0521">NADP</keyword>
<evidence type="ECO:0000313" key="5">
    <source>
        <dbReference type="Proteomes" id="UP000236291"/>
    </source>
</evidence>
<evidence type="ECO:0000256" key="1">
    <source>
        <dbReference type="RuleBase" id="RU363097"/>
    </source>
</evidence>
<evidence type="ECO:0000313" key="4">
    <source>
        <dbReference type="EMBL" id="PNX87491.1"/>
    </source>
</evidence>
<protein>
    <recommendedName>
        <fullName evidence="1">Fatty acyl-CoA reductase</fullName>
        <ecNumber evidence="1">1.2.1.84</ecNumber>
    </recommendedName>
</protein>
<evidence type="ECO:0000259" key="2">
    <source>
        <dbReference type="Pfam" id="PF07993"/>
    </source>
</evidence>
<organism evidence="4 5">
    <name type="scientific">Trifolium pratense</name>
    <name type="common">Red clover</name>
    <dbReference type="NCBI Taxonomy" id="57577"/>
    <lineage>
        <taxon>Eukaryota</taxon>
        <taxon>Viridiplantae</taxon>
        <taxon>Streptophyta</taxon>
        <taxon>Embryophyta</taxon>
        <taxon>Tracheophyta</taxon>
        <taxon>Spermatophyta</taxon>
        <taxon>Magnoliopsida</taxon>
        <taxon>eudicotyledons</taxon>
        <taxon>Gunneridae</taxon>
        <taxon>Pentapetalae</taxon>
        <taxon>rosids</taxon>
        <taxon>fabids</taxon>
        <taxon>Fabales</taxon>
        <taxon>Fabaceae</taxon>
        <taxon>Papilionoideae</taxon>
        <taxon>50 kb inversion clade</taxon>
        <taxon>NPAAA clade</taxon>
        <taxon>Hologalegina</taxon>
        <taxon>IRL clade</taxon>
        <taxon>Trifolieae</taxon>
        <taxon>Trifolium</taxon>
    </lineage>
</organism>
<name>A0A2K3M9M6_TRIPR</name>
<dbReference type="EMBL" id="ASHM01043753">
    <property type="protein sequence ID" value="PNX83265.1"/>
    <property type="molecule type" value="Genomic_DNA"/>
</dbReference>
<dbReference type="Proteomes" id="UP000236291">
    <property type="component" value="Unassembled WGS sequence"/>
</dbReference>
<feature type="domain" description="Thioester reductase (TE)" evidence="2">
    <location>
        <begin position="1"/>
        <end position="76"/>
    </location>
</feature>
<dbReference type="InterPro" id="IPR026055">
    <property type="entry name" value="FAR"/>
</dbReference>
<dbReference type="STRING" id="57577.A0A2K3M9M6"/>
<comment type="caution">
    <text evidence="4">The sequence shown here is derived from an EMBL/GenBank/DDBJ whole genome shotgun (WGS) entry which is preliminary data.</text>
</comment>
<accession>A0A2K3M9M6</accession>
<keyword evidence="1" id="KW-0560">Oxidoreductase</keyword>
<reference evidence="4 5" key="2">
    <citation type="journal article" date="2017" name="Front. Plant Sci.">
        <title>Gene Classification and Mining of Molecular Markers Useful in Red Clover (Trifolium pratense) Breeding.</title>
        <authorList>
            <person name="Istvanek J."/>
            <person name="Dluhosova J."/>
            <person name="Dluhos P."/>
            <person name="Patkova L."/>
            <person name="Nedelnik J."/>
            <person name="Repkova J."/>
        </authorList>
    </citation>
    <scope>NUCLEOTIDE SEQUENCE [LARGE SCALE GENOMIC DNA]</scope>
    <source>
        <strain evidence="5">cv. Tatra</strain>
        <tissue evidence="4">Young leaves</tissue>
    </source>
</reference>
<dbReference type="GO" id="GO:0035336">
    <property type="term" value="P:long-chain fatty-acyl-CoA metabolic process"/>
    <property type="evidence" value="ECO:0007669"/>
    <property type="project" value="TreeGrafter"/>
</dbReference>
<comment type="catalytic activity">
    <reaction evidence="1">
        <text>a long-chain fatty acyl-CoA + 2 NADPH + 2 H(+) = a long-chain primary fatty alcohol + 2 NADP(+) + CoA</text>
        <dbReference type="Rhea" id="RHEA:52716"/>
        <dbReference type="ChEBI" id="CHEBI:15378"/>
        <dbReference type="ChEBI" id="CHEBI:57287"/>
        <dbReference type="ChEBI" id="CHEBI:57783"/>
        <dbReference type="ChEBI" id="CHEBI:58349"/>
        <dbReference type="ChEBI" id="CHEBI:77396"/>
        <dbReference type="ChEBI" id="CHEBI:83139"/>
        <dbReference type="EC" id="1.2.1.84"/>
    </reaction>
</comment>
<dbReference type="GO" id="GO:0102965">
    <property type="term" value="F:alcohol-forming long-chain fatty acyl-CoA reductase activity"/>
    <property type="evidence" value="ECO:0007669"/>
    <property type="project" value="UniProtKB-EC"/>
</dbReference>
<dbReference type="EMBL" id="ASHM01053975">
    <property type="protein sequence ID" value="PNX87491.1"/>
    <property type="molecule type" value="Genomic_DNA"/>
</dbReference>
<keyword evidence="1" id="KW-0443">Lipid metabolism</keyword>
<sequence length="198" mass="22406">MGEMLLGQLKENLSVVIVRPAIVTSTFKEPFPGWSEGVRTIDSLAVAYGKGKLTCFLGDLNAIVDAIPADMVVNAILVAIVAHANYPSETIYHVGSSVRRPLIYSNLQEFGFRHFSVKPWINKDGKPIKVSKVMVFSNMDSFRRFMFIRYLLMLKGLELANTALCQYFQGTYLDLKRKIQIVNRLVDLYKPYLFFKGA</sequence>
<dbReference type="InterPro" id="IPR013120">
    <property type="entry name" value="FAR_NAD-bd"/>
</dbReference>
<evidence type="ECO:0000313" key="3">
    <source>
        <dbReference type="EMBL" id="PNX83265.1"/>
    </source>
</evidence>
<proteinExistence type="inferred from homology"/>
<comment type="similarity">
    <text evidence="1">Belongs to the fatty acyl-CoA reductase family.</text>
</comment>
<keyword evidence="1" id="KW-0444">Lipid biosynthesis</keyword>
<dbReference type="GO" id="GO:0010345">
    <property type="term" value="P:suberin biosynthetic process"/>
    <property type="evidence" value="ECO:0007669"/>
    <property type="project" value="TreeGrafter"/>
</dbReference>
<dbReference type="AlphaFoldDB" id="A0A2K3M9M6"/>
<comment type="function">
    <text evidence="1">Catalyzes the reduction of fatty acyl-CoA to fatty alcohols.</text>
</comment>
<dbReference type="GO" id="GO:0080019">
    <property type="term" value="F:alcohol-forming very long-chain fatty acyl-CoA reductase activity"/>
    <property type="evidence" value="ECO:0007669"/>
    <property type="project" value="InterPro"/>
</dbReference>
<dbReference type="Gene3D" id="3.40.50.720">
    <property type="entry name" value="NAD(P)-binding Rossmann-like Domain"/>
    <property type="match status" value="1"/>
</dbReference>
<dbReference type="Pfam" id="PF07993">
    <property type="entry name" value="NAD_binding_4"/>
    <property type="match status" value="1"/>
</dbReference>
<reference evidence="4 5" key="1">
    <citation type="journal article" date="2014" name="Am. J. Bot.">
        <title>Genome assembly and annotation for red clover (Trifolium pratense; Fabaceae).</title>
        <authorList>
            <person name="Istvanek J."/>
            <person name="Jaros M."/>
            <person name="Krenek A."/>
            <person name="Repkova J."/>
        </authorList>
    </citation>
    <scope>NUCLEOTIDE SEQUENCE [LARGE SCALE GENOMIC DNA]</scope>
    <source>
        <strain evidence="5">cv. Tatra</strain>
        <tissue evidence="4">Young leaves</tissue>
    </source>
</reference>